<keyword evidence="1" id="KW-0472">Membrane</keyword>
<organism evidence="3 4">
    <name type="scientific">Butyricimonas hominis</name>
    <dbReference type="NCBI Taxonomy" id="2763032"/>
    <lineage>
        <taxon>Bacteria</taxon>
        <taxon>Pseudomonadati</taxon>
        <taxon>Bacteroidota</taxon>
        <taxon>Bacteroidia</taxon>
        <taxon>Bacteroidales</taxon>
        <taxon>Odoribacteraceae</taxon>
        <taxon>Butyricimonas</taxon>
    </lineage>
</organism>
<keyword evidence="1" id="KW-1133">Transmembrane helix</keyword>
<comment type="caution">
    <text evidence="3">The sequence shown here is derived from an EMBL/GenBank/DDBJ whole genome shotgun (WGS) entry which is preliminary data.</text>
</comment>
<evidence type="ECO:0000259" key="2">
    <source>
        <dbReference type="PROSITE" id="PS51352"/>
    </source>
</evidence>
<sequence length="155" mass="17980">MKSRIQSYIYIISVLVLLGSLFLLRGNISRFLSGIQTKNSTDIKHEAIADTIIKRYNYNRNDNDYQVTFLEFGATTCHSCKLMEKVMEEVRERYSSKVNTVFINVTLPANKDIVKYFGIVTIPAQILLDKNGKEYYRHEGYISADDLSKQFFIQE</sequence>
<dbReference type="Pfam" id="PF13098">
    <property type="entry name" value="Thioredoxin_2"/>
    <property type="match status" value="1"/>
</dbReference>
<dbReference type="InterPro" id="IPR012336">
    <property type="entry name" value="Thioredoxin-like_fold"/>
</dbReference>
<dbReference type="PANTHER" id="PTHR45663">
    <property type="entry name" value="GEO12009P1"/>
    <property type="match status" value="1"/>
</dbReference>
<name>A0ABR7CYC6_9BACT</name>
<dbReference type="Gene3D" id="3.40.30.10">
    <property type="entry name" value="Glutaredoxin"/>
    <property type="match status" value="1"/>
</dbReference>
<evidence type="ECO:0000256" key="1">
    <source>
        <dbReference type="SAM" id="Phobius"/>
    </source>
</evidence>
<feature type="transmembrane region" description="Helical" evidence="1">
    <location>
        <begin position="7"/>
        <end position="24"/>
    </location>
</feature>
<dbReference type="PANTHER" id="PTHR45663:SF11">
    <property type="entry name" value="GEO12009P1"/>
    <property type="match status" value="1"/>
</dbReference>
<feature type="domain" description="Thioredoxin" evidence="2">
    <location>
        <begin position="41"/>
        <end position="155"/>
    </location>
</feature>
<proteinExistence type="predicted"/>
<dbReference type="InterPro" id="IPR036249">
    <property type="entry name" value="Thioredoxin-like_sf"/>
</dbReference>
<evidence type="ECO:0000313" key="3">
    <source>
        <dbReference type="EMBL" id="MBC5620676.1"/>
    </source>
</evidence>
<dbReference type="Proteomes" id="UP000646484">
    <property type="component" value="Unassembled WGS sequence"/>
</dbReference>
<protein>
    <submittedName>
        <fullName evidence="3">Thioredoxin family protein</fullName>
    </submittedName>
</protein>
<evidence type="ECO:0000313" key="4">
    <source>
        <dbReference type="Proteomes" id="UP000646484"/>
    </source>
</evidence>
<keyword evidence="4" id="KW-1185">Reference proteome</keyword>
<dbReference type="InterPro" id="IPR013766">
    <property type="entry name" value="Thioredoxin_domain"/>
</dbReference>
<accession>A0ABR7CYC6</accession>
<dbReference type="EMBL" id="JACOOH010000002">
    <property type="protein sequence ID" value="MBC5620676.1"/>
    <property type="molecule type" value="Genomic_DNA"/>
</dbReference>
<keyword evidence="1" id="KW-0812">Transmembrane</keyword>
<reference evidence="3 4" key="1">
    <citation type="submission" date="2020-08" db="EMBL/GenBank/DDBJ databases">
        <title>Genome public.</title>
        <authorList>
            <person name="Liu C."/>
            <person name="Sun Q."/>
        </authorList>
    </citation>
    <scope>NUCLEOTIDE SEQUENCE [LARGE SCALE GENOMIC DNA]</scope>
    <source>
        <strain evidence="3 4">NSJ-56</strain>
    </source>
</reference>
<dbReference type="SUPFAM" id="SSF52833">
    <property type="entry name" value="Thioredoxin-like"/>
    <property type="match status" value="1"/>
</dbReference>
<dbReference type="PROSITE" id="PS51352">
    <property type="entry name" value="THIOREDOXIN_2"/>
    <property type="match status" value="1"/>
</dbReference>
<gene>
    <name evidence="3" type="ORF">H8S64_06155</name>
</gene>
<dbReference type="RefSeq" id="WP_186975369.1">
    <property type="nucleotide sequence ID" value="NZ_JACOOH010000002.1"/>
</dbReference>
<dbReference type="CDD" id="cd02947">
    <property type="entry name" value="TRX_family"/>
    <property type="match status" value="1"/>
</dbReference>